<proteinExistence type="predicted"/>
<dbReference type="AlphaFoldDB" id="A0A645ALK7"/>
<protein>
    <submittedName>
        <fullName evidence="1">Uncharacterized protein</fullName>
    </submittedName>
</protein>
<comment type="caution">
    <text evidence="1">The sequence shown here is derived from an EMBL/GenBank/DDBJ whole genome shotgun (WGS) entry which is preliminary data.</text>
</comment>
<gene>
    <name evidence="1" type="ORF">SDC9_98464</name>
</gene>
<sequence length="45" mass="5274">MGVHKWENMGLEYELKDVRDDDDDDLARAAEIIERHGVKVFNSKK</sequence>
<name>A0A645ALK7_9ZZZZ</name>
<accession>A0A645ALK7</accession>
<reference evidence="1" key="1">
    <citation type="submission" date="2019-08" db="EMBL/GenBank/DDBJ databases">
        <authorList>
            <person name="Kucharzyk K."/>
            <person name="Murdoch R.W."/>
            <person name="Higgins S."/>
            <person name="Loffler F."/>
        </authorList>
    </citation>
    <scope>NUCLEOTIDE SEQUENCE</scope>
</reference>
<organism evidence="1">
    <name type="scientific">bioreactor metagenome</name>
    <dbReference type="NCBI Taxonomy" id="1076179"/>
    <lineage>
        <taxon>unclassified sequences</taxon>
        <taxon>metagenomes</taxon>
        <taxon>ecological metagenomes</taxon>
    </lineage>
</organism>
<dbReference type="EMBL" id="VSSQ01013537">
    <property type="protein sequence ID" value="MPM51713.1"/>
    <property type="molecule type" value="Genomic_DNA"/>
</dbReference>
<evidence type="ECO:0000313" key="1">
    <source>
        <dbReference type="EMBL" id="MPM51713.1"/>
    </source>
</evidence>